<reference evidence="2" key="1">
    <citation type="submission" date="2021-06" db="EMBL/GenBank/DDBJ databases">
        <title>Novel species in genus Arthrobacter.</title>
        <authorList>
            <person name="Zhang G."/>
        </authorList>
    </citation>
    <scope>NUCLEOTIDE SEQUENCE</scope>
    <source>
        <strain evidence="2">Zg-ZUI122</strain>
    </source>
</reference>
<gene>
    <name evidence="2" type="ORF">KG104_02020</name>
</gene>
<feature type="domain" description="Htaa" evidence="1">
    <location>
        <begin position="4"/>
        <end position="148"/>
    </location>
</feature>
<dbReference type="KEGG" id="asun:KG104_02020"/>
<proteinExistence type="predicted"/>
<dbReference type="EMBL" id="CP076456">
    <property type="protein sequence ID" value="QWQ36621.1"/>
    <property type="molecule type" value="Genomic_DNA"/>
</dbReference>
<dbReference type="Pfam" id="PF04213">
    <property type="entry name" value="HtaA"/>
    <property type="match status" value="1"/>
</dbReference>
<name>A0A975XKY7_9MICC</name>
<evidence type="ECO:0000313" key="2">
    <source>
        <dbReference type="EMBL" id="QWQ36621.1"/>
    </source>
</evidence>
<evidence type="ECO:0000313" key="3">
    <source>
        <dbReference type="Proteomes" id="UP000680588"/>
    </source>
</evidence>
<dbReference type="InterPro" id="IPR007331">
    <property type="entry name" value="Htaa"/>
</dbReference>
<dbReference type="Proteomes" id="UP000680588">
    <property type="component" value="Chromosome"/>
</dbReference>
<keyword evidence="3" id="KW-1185">Reference proteome</keyword>
<evidence type="ECO:0000259" key="1">
    <source>
        <dbReference type="Pfam" id="PF04213"/>
    </source>
</evidence>
<dbReference type="AlphaFoldDB" id="A0A975XKY7"/>
<dbReference type="RefSeq" id="WP_207348442.1">
    <property type="nucleotide sequence ID" value="NZ_CP076456.1"/>
</dbReference>
<organism evidence="2 3">
    <name type="scientific">Arthrobacter sunyaminii</name>
    <dbReference type="NCBI Taxonomy" id="2816859"/>
    <lineage>
        <taxon>Bacteria</taxon>
        <taxon>Bacillati</taxon>
        <taxon>Actinomycetota</taxon>
        <taxon>Actinomycetes</taxon>
        <taxon>Micrococcales</taxon>
        <taxon>Micrococcaceae</taxon>
        <taxon>Arthrobacter</taxon>
    </lineage>
</organism>
<accession>A0A975XKY7</accession>
<protein>
    <submittedName>
        <fullName evidence="2">HtaA domain-containing protein</fullName>
    </submittedName>
</protein>
<sequence>MDRGSLNWAIRDSLLRYITVIAGGTCTVSGGAGASEGSFVFPLRSIRHADGEWYLTFGGEVRLTAHHGFLDVTLAEPEFIAGPEGGVLTVLTGGQGGRIPVALTDGVQSGSGDTDLLWHAMPAQLLPAACGLFGDAYPAGTELAPVTIRATLDS</sequence>